<proteinExistence type="predicted"/>
<evidence type="ECO:0000259" key="2">
    <source>
        <dbReference type="Pfam" id="PF00266"/>
    </source>
</evidence>
<dbReference type="InterPro" id="IPR015422">
    <property type="entry name" value="PyrdxlP-dep_Trfase_small"/>
</dbReference>
<dbReference type="InterPro" id="IPR015421">
    <property type="entry name" value="PyrdxlP-dep_Trfase_major"/>
</dbReference>
<gene>
    <name evidence="3" type="ORF">METZ01_LOCUS33623</name>
</gene>
<dbReference type="InterPro" id="IPR006311">
    <property type="entry name" value="TAT_signal"/>
</dbReference>
<protein>
    <recommendedName>
        <fullName evidence="2">Aminotransferase class V domain-containing protein</fullName>
    </recommendedName>
</protein>
<feature type="non-terminal residue" evidence="3">
    <location>
        <position position="1"/>
    </location>
</feature>
<dbReference type="PANTHER" id="PTHR43092:SF6">
    <property type="entry name" value="BLR1280 PROTEIN"/>
    <property type="match status" value="1"/>
</dbReference>
<reference evidence="3" key="1">
    <citation type="submission" date="2018-05" db="EMBL/GenBank/DDBJ databases">
        <authorList>
            <person name="Lanie J.A."/>
            <person name="Ng W.-L."/>
            <person name="Kazmierczak K.M."/>
            <person name="Andrzejewski T.M."/>
            <person name="Davidsen T.M."/>
            <person name="Wayne K.J."/>
            <person name="Tettelin H."/>
            <person name="Glass J.I."/>
            <person name="Rusch D."/>
            <person name="Podicherti R."/>
            <person name="Tsui H.-C.T."/>
            <person name="Winkler M.E."/>
        </authorList>
    </citation>
    <scope>NUCLEOTIDE SEQUENCE</scope>
</reference>
<dbReference type="SUPFAM" id="SSF53383">
    <property type="entry name" value="PLP-dependent transferases"/>
    <property type="match status" value="1"/>
</dbReference>
<dbReference type="Gene3D" id="3.90.1150.10">
    <property type="entry name" value="Aspartate Aminotransferase, domain 1"/>
    <property type="match status" value="1"/>
</dbReference>
<evidence type="ECO:0000256" key="1">
    <source>
        <dbReference type="ARBA" id="ARBA00022898"/>
    </source>
</evidence>
<keyword evidence="1" id="KW-0663">Pyridoxal phosphate</keyword>
<dbReference type="PANTHER" id="PTHR43092">
    <property type="entry name" value="L-CYSTEINE DESULFHYDRASE"/>
    <property type="match status" value="1"/>
</dbReference>
<organism evidence="3">
    <name type="scientific">marine metagenome</name>
    <dbReference type="NCBI Taxonomy" id="408172"/>
    <lineage>
        <taxon>unclassified sequences</taxon>
        <taxon>metagenomes</taxon>
        <taxon>ecological metagenomes</taxon>
    </lineage>
</organism>
<feature type="domain" description="Aminotransferase class V" evidence="2">
    <location>
        <begin position="110"/>
        <end position="350"/>
    </location>
</feature>
<name>A0A381QQF6_9ZZZZ</name>
<dbReference type="InterPro" id="IPR015424">
    <property type="entry name" value="PyrdxlP-dep_Trfase"/>
</dbReference>
<dbReference type="AlphaFoldDB" id="A0A381QQF6"/>
<feature type="non-terminal residue" evidence="3">
    <location>
        <position position="351"/>
    </location>
</feature>
<dbReference type="Pfam" id="PF00266">
    <property type="entry name" value="Aminotran_5"/>
    <property type="match status" value="1"/>
</dbReference>
<accession>A0A381QQF6</accession>
<evidence type="ECO:0000313" key="3">
    <source>
        <dbReference type="EMBL" id="SUZ80769.1"/>
    </source>
</evidence>
<sequence length="351" mass="38910">MTGNRLGLSRRRFLGGSMAAAVAGISSDLFNMSLEAQPRSVAALPLDELRPMGALDEAYWWKVRSQFNIVDGFAFMNNGTQGPMPRVVREKNERILREIAEDPSNNYRRDEINAVREKVAQFVGASAAEIALTRSTTEGMNIFAHGLDWQEGDEVLWNSHEHGGGRGPYLTLMERRGIRPVIIDLPSPPESQEQIVDLYEKAITPRTRAIMVSHITYVTGLVTPIKLLSEMAHRHGLLVSVDGAHPLGMLDLNFHDMGCDHYSAAGQKWLLAGGGTGVCYIKHEIQDQIWPLMGRPPGENATATRYESVGQRNVPSLLGMADAVDLQLTIGKQNIEERDRYLSNRLRAGLN</sequence>
<dbReference type="Gene3D" id="3.40.640.10">
    <property type="entry name" value="Type I PLP-dependent aspartate aminotransferase-like (Major domain)"/>
    <property type="match status" value="1"/>
</dbReference>
<dbReference type="PROSITE" id="PS51318">
    <property type="entry name" value="TAT"/>
    <property type="match status" value="1"/>
</dbReference>
<dbReference type="EMBL" id="UINC01001440">
    <property type="protein sequence ID" value="SUZ80769.1"/>
    <property type="molecule type" value="Genomic_DNA"/>
</dbReference>
<dbReference type="InterPro" id="IPR000192">
    <property type="entry name" value="Aminotrans_V_dom"/>
</dbReference>